<evidence type="ECO:0000256" key="2">
    <source>
        <dbReference type="ARBA" id="ARBA00022448"/>
    </source>
</evidence>
<keyword evidence="2" id="KW-0813">Transport</keyword>
<evidence type="ECO:0000256" key="7">
    <source>
        <dbReference type="SAM" id="MobiDB-lite"/>
    </source>
</evidence>
<accession>A0A1Q9D5K0</accession>
<feature type="region of interest" description="Disordered" evidence="7">
    <location>
        <begin position="711"/>
        <end position="784"/>
    </location>
</feature>
<feature type="transmembrane region" description="Helical" evidence="8">
    <location>
        <begin position="1915"/>
        <end position="1934"/>
    </location>
</feature>
<dbReference type="EMBL" id="LSRX01000716">
    <property type="protein sequence ID" value="OLP90366.1"/>
    <property type="molecule type" value="Genomic_DNA"/>
</dbReference>
<keyword evidence="6 8" id="KW-0472">Membrane</keyword>
<keyword evidence="3 8" id="KW-0812">Transmembrane</keyword>
<evidence type="ECO:0000256" key="5">
    <source>
        <dbReference type="ARBA" id="ARBA00023065"/>
    </source>
</evidence>
<organism evidence="9 10">
    <name type="scientific">Symbiodinium microadriaticum</name>
    <name type="common">Dinoflagellate</name>
    <name type="synonym">Zooxanthella microadriatica</name>
    <dbReference type="NCBI Taxonomy" id="2951"/>
    <lineage>
        <taxon>Eukaryota</taxon>
        <taxon>Sar</taxon>
        <taxon>Alveolata</taxon>
        <taxon>Dinophyceae</taxon>
        <taxon>Suessiales</taxon>
        <taxon>Symbiodiniaceae</taxon>
        <taxon>Symbiodinium</taxon>
    </lineage>
</organism>
<feature type="transmembrane region" description="Helical" evidence="8">
    <location>
        <begin position="1887"/>
        <end position="1909"/>
    </location>
</feature>
<comment type="subcellular location">
    <subcellularLocation>
        <location evidence="1">Membrane</location>
        <topology evidence="1">Multi-pass membrane protein</topology>
    </subcellularLocation>
</comment>
<dbReference type="GO" id="GO:0016020">
    <property type="term" value="C:membrane"/>
    <property type="evidence" value="ECO:0007669"/>
    <property type="project" value="UniProtKB-SubCell"/>
</dbReference>
<dbReference type="InterPro" id="IPR044669">
    <property type="entry name" value="YneE/VCCN1/2-like"/>
</dbReference>
<evidence type="ECO:0000313" key="10">
    <source>
        <dbReference type="Proteomes" id="UP000186817"/>
    </source>
</evidence>
<dbReference type="Proteomes" id="UP000186817">
    <property type="component" value="Unassembled WGS sequence"/>
</dbReference>
<sequence length="2167" mass="238496">MDFADLVVVAVQDASYAADYDLSASGKKMGYRRQSGRILCLANRTLLDTLEGDLYPIEWHSTIIRQDTFAVGYRLQEPAGEPYEPAIDLRSLSQELWREDGQVVGDPWFKDFPPESTKTRILGTSKDRMLADALTQRITEHGPVEDLMHGKTVNFDANTRPENSQRHQSMRMRWRFWRTPASLWWLQGRGCESCTNRQNYNWKRSHGRRGSRMIRYTEGVHLLFKLKGSVIPAAVLFSLPSVILAILLIVFQQNAEDEFTSINTTGDLSKSQVWSAMTVTLTTLISFRTRQALGRFWEGTGLMHQMRGEWFDSVSCLLSFSRHALSTKPEEVSQFRQTLVRLTSLMHGSALALVTRAWVESVGGCAGWSSVEMRVGGARLGAAGPPDGTDARDVISLDGDLVVEALSNIPQDARGRLRTMLVLAEEVVVQAAHGYQIVIDTGLGTAGWYATTDEPEPAALAAVGEAGDPQVLGLAPGQAWADTTDAPVLSLQSAPAVVPSPAPTQEQNTVSAEACTGPAASQAAVTSVTTQDSRASHIQANQQPRPVVAAAEDSFRFVVLVAGTGQPGDVGRERQRGIKTYSQLPFRVASAPNNVDSAKLKVDLSTELRLAQALSRRGLAIEMAGMGTFEVHEAYARGLLEHLHRPPPVKFEAPGIDAVLRADRELWIRVAEEVGSDFVGPGKTSAVDEAIRKWQHSMQVAFFLVPVPKPEKTDRLQPPKRTWEQTAPSPYTDKGSKGKHKGKFMSQAWQAGKAGKGKSKTGKDKQQTAVPSPPWVPRADVGDGTRPIVPLYPDYVSTLLTPADLSHAPAPGALQEQQASDAQPLPPEPTSAPQSVPPSDKASAASPGTEPPHEPCSSQPLGTLFLELFAGTGLMQAQAHRSHCGQLYTQTVCQVILACQENSVIWHWASLVTEDLSRTGHSWVKLESAEDRVKFVPGNRLQDPAFPKGSTTIKVMVEHGTWGALVGQPVSPEVFLQRAVLSHHPQTALPPLPAALDRTVALLAGRKLTELHALRCQRLKTMCDMATDFQAREDSDHANMAPHLRGILQGKRIRLFECLLQGLQYPDQSLPQDMRQGFQLTGWLPDTKTRPGKVVPPAMHRDEVWCQRRQNNAAIWAQCKSSGDEALDKALWQLTLEECQAGWAVLETGHAQVAVYNPETGRPAVLALRALPFGATGSVHGFCRCSLALWHIAVSLLMLPLTVFFDDYTAITLEQDCNSLTQSFLLLLKLLGWQAALTGSKAADFAESFVSLGIAYILPRTPSGFVRVREAAATCLRILQTGTLSPAEALAFAGRLRWLDAQTFGRIGRWAFRVILEHGTKPGRRSQRHLTPAVTDAVNWILDNVPQAEPRAFKVPAAKAIQVFTDGSFEQGTGRLGGVLCNASGCISDWFQAIVPDDVVQYWNLQGTQHPILQCELLAVCVAAAIWGHRLSDLPVTWWIDIDDAARRMPKKFFTSNGASSKGFGQVKRTRSNLSLPWEDPAFQFVVQDRCFLDSLQDTLLSQPDPVPLPQPVSQPAEAQLQPASLPTPKLRALGQWKPQDSQAERQAALSKWSQLFRAVPHLFRPETVSEVVHECSRTELGNLDLRFAKKSTNTLLNRVSSLQRFAAWLLRSFPHEPLSEALVFLYCQNVTSQVTGSSVPDQLSQALNFADSCLGLHVPASSLLSQRVQGLAHQAMRQQRPPRQAPALSTDQVRWLQTLADSDEPQYECYVAMPELDTVNMFLPLVAPAEGICQDDPLLPDLAADGSLLKTNMDADLLKMSSQGSSGDDVQLLQSVSHSLALVAESSEYQFDEISGSTDDSYQTIDVMSLDSATLRFLRDCKLKYDWNKVCALQHMIQVLITHNLRIGVLDIPPPILSRVYQTLSRGFVNLLNAVKIKDTNFPFPWAQMIMILLVVHSVFTPCVVTSFMTSYQWAIPVTFVPVFGMFALNQVAAQLEMPFGQDDNDLPLEHFQKEMNQSLLQLMHEMSDHLPTTKPSAKTHVDELRCFVDGGHNDCCPVTMALSDSKVFETLALDTEEDEPEAAVLFPPEAKLEEAQAALPTPSEDMGEIKDDNPSRKLVEEKAADKLDDKLQFQATEMEAAAYALAAQHVADIARSTEALLTLGQTLPTALRQHSEAMSRFTESVPQLLARMASSEQLTSTTEGHTRRASCMDLRRHYAVTKVLR</sequence>
<evidence type="ECO:0000313" key="9">
    <source>
        <dbReference type="EMBL" id="OLP90366.1"/>
    </source>
</evidence>
<dbReference type="PANTHER" id="PTHR33281">
    <property type="entry name" value="UPF0187 PROTEIN YNEE"/>
    <property type="match status" value="1"/>
</dbReference>
<evidence type="ECO:0000256" key="6">
    <source>
        <dbReference type="ARBA" id="ARBA00023136"/>
    </source>
</evidence>
<feature type="region of interest" description="Disordered" evidence="7">
    <location>
        <begin position="806"/>
        <end position="857"/>
    </location>
</feature>
<keyword evidence="5" id="KW-0406">Ion transport</keyword>
<dbReference type="GO" id="GO:0005254">
    <property type="term" value="F:chloride channel activity"/>
    <property type="evidence" value="ECO:0007669"/>
    <property type="project" value="InterPro"/>
</dbReference>
<keyword evidence="10" id="KW-1185">Reference proteome</keyword>
<dbReference type="Pfam" id="PF25539">
    <property type="entry name" value="Bestrophin_2"/>
    <property type="match status" value="1"/>
</dbReference>
<evidence type="ECO:0000256" key="3">
    <source>
        <dbReference type="ARBA" id="ARBA00022692"/>
    </source>
</evidence>
<comment type="caution">
    <text evidence="9">The sequence shown here is derived from an EMBL/GenBank/DDBJ whole genome shotgun (WGS) entry which is preliminary data.</text>
</comment>
<evidence type="ECO:0000256" key="4">
    <source>
        <dbReference type="ARBA" id="ARBA00022989"/>
    </source>
</evidence>
<evidence type="ECO:0000256" key="1">
    <source>
        <dbReference type="ARBA" id="ARBA00004141"/>
    </source>
</evidence>
<evidence type="ECO:0000256" key="8">
    <source>
        <dbReference type="SAM" id="Phobius"/>
    </source>
</evidence>
<reference evidence="9 10" key="1">
    <citation type="submission" date="2016-02" db="EMBL/GenBank/DDBJ databases">
        <title>Genome analysis of coral dinoflagellate symbionts highlights evolutionary adaptations to a symbiotic lifestyle.</title>
        <authorList>
            <person name="Aranda M."/>
            <person name="Li Y."/>
            <person name="Liew Y.J."/>
            <person name="Baumgarten S."/>
            <person name="Simakov O."/>
            <person name="Wilson M."/>
            <person name="Piel J."/>
            <person name="Ashoor H."/>
            <person name="Bougouffa S."/>
            <person name="Bajic V.B."/>
            <person name="Ryu T."/>
            <person name="Ravasi T."/>
            <person name="Bayer T."/>
            <person name="Micklem G."/>
            <person name="Kim H."/>
            <person name="Bhak J."/>
            <person name="Lajeunesse T.C."/>
            <person name="Voolstra C.R."/>
        </authorList>
    </citation>
    <scope>NUCLEOTIDE SEQUENCE [LARGE SCALE GENOMIC DNA]</scope>
    <source>
        <strain evidence="9 10">CCMP2467</strain>
    </source>
</reference>
<proteinExistence type="predicted"/>
<dbReference type="OrthoDB" id="443763at2759"/>
<protein>
    <submittedName>
        <fullName evidence="9">Uncharacterized protein</fullName>
    </submittedName>
</protein>
<feature type="compositionally biased region" description="Basic and acidic residues" evidence="7">
    <location>
        <begin position="711"/>
        <end position="723"/>
    </location>
</feature>
<gene>
    <name evidence="9" type="ORF">AK812_SmicGene28069</name>
</gene>
<name>A0A1Q9D5K0_SYMMI</name>
<dbReference type="PANTHER" id="PTHR33281:SF20">
    <property type="match status" value="1"/>
</dbReference>
<keyword evidence="4 8" id="KW-1133">Transmembrane helix</keyword>